<keyword evidence="2" id="KW-0808">Transferase</keyword>
<gene>
    <name evidence="3" type="ORF">PU634_14835</name>
</gene>
<dbReference type="Gene3D" id="3.40.50.2000">
    <property type="entry name" value="Glycogen Phosphorylase B"/>
    <property type="match status" value="2"/>
</dbReference>
<dbReference type="AlphaFoldDB" id="A0AA50KML1"/>
<dbReference type="RefSeq" id="WP_306761535.1">
    <property type="nucleotide sequence ID" value="NZ_CP118224.1"/>
</dbReference>
<protein>
    <submittedName>
        <fullName evidence="3">Glycosyltransferase family 9 protein</fullName>
    </submittedName>
</protein>
<dbReference type="InterPro" id="IPR051199">
    <property type="entry name" value="LPS_LOS_Heptosyltrfase"/>
</dbReference>
<keyword evidence="1" id="KW-0328">Glycosyltransferase</keyword>
<dbReference type="Proteomes" id="UP001223802">
    <property type="component" value="Chromosome"/>
</dbReference>
<name>A0AA50KML1_9GAMM</name>
<dbReference type="GO" id="GO:0008713">
    <property type="term" value="F:ADP-heptose-lipopolysaccharide heptosyltransferase activity"/>
    <property type="evidence" value="ECO:0007669"/>
    <property type="project" value="TreeGrafter"/>
</dbReference>
<evidence type="ECO:0000313" key="3">
    <source>
        <dbReference type="EMBL" id="WMC10334.1"/>
    </source>
</evidence>
<reference evidence="3 4" key="1">
    <citation type="submission" date="2023-02" db="EMBL/GenBank/DDBJ databases">
        <title>Complete genome sequence of a novel bacterium Oceanimonas sp. NTOU-MSR1 isolated from marine coast sediment.</title>
        <authorList>
            <person name="Yang H.-T."/>
            <person name="Chen Y.-L."/>
            <person name="Ho Y.-N."/>
        </authorList>
    </citation>
    <scope>NUCLEOTIDE SEQUENCE [LARGE SCALE GENOMIC DNA]</scope>
    <source>
        <strain evidence="3 4">NTOU-MSR1</strain>
    </source>
</reference>
<dbReference type="GO" id="GO:0009244">
    <property type="term" value="P:lipopolysaccharide core region biosynthetic process"/>
    <property type="evidence" value="ECO:0007669"/>
    <property type="project" value="TreeGrafter"/>
</dbReference>
<dbReference type="InterPro" id="IPR002201">
    <property type="entry name" value="Glyco_trans_9"/>
</dbReference>
<dbReference type="SUPFAM" id="SSF53756">
    <property type="entry name" value="UDP-Glycosyltransferase/glycogen phosphorylase"/>
    <property type="match status" value="1"/>
</dbReference>
<evidence type="ECO:0000313" key="4">
    <source>
        <dbReference type="Proteomes" id="UP001223802"/>
    </source>
</evidence>
<dbReference type="PANTHER" id="PTHR30160:SF15">
    <property type="entry name" value="GLYCOSYLTRANSFERASE HI_0523-RELATED"/>
    <property type="match status" value="1"/>
</dbReference>
<dbReference type="Pfam" id="PF01075">
    <property type="entry name" value="Glyco_transf_9"/>
    <property type="match status" value="1"/>
</dbReference>
<accession>A0AA50KML1</accession>
<dbReference type="EMBL" id="CP118224">
    <property type="protein sequence ID" value="WMC10334.1"/>
    <property type="molecule type" value="Genomic_DNA"/>
</dbReference>
<keyword evidence="4" id="KW-1185">Reference proteome</keyword>
<dbReference type="GO" id="GO:0005829">
    <property type="term" value="C:cytosol"/>
    <property type="evidence" value="ECO:0007669"/>
    <property type="project" value="TreeGrafter"/>
</dbReference>
<evidence type="ECO:0000256" key="1">
    <source>
        <dbReference type="ARBA" id="ARBA00022676"/>
    </source>
</evidence>
<dbReference type="PANTHER" id="PTHR30160">
    <property type="entry name" value="TETRAACYLDISACCHARIDE 4'-KINASE-RELATED"/>
    <property type="match status" value="1"/>
</dbReference>
<sequence length="337" mass="37690">MFDKPSSGGDLAQVKRVLLVRWDAKIGDSIVSSFFFRELRRFRPDICIDVITAPHMATLYQEHFGVDNVYCCKKRPSYAELKELASEIGAVDLVIHLGKHLKMKDIYFLHCLKASNVMGLDDDLNMVNIKLGEATKGRHFSEKFAYALNLLGISLPDCQYILPEDGERRLLIQGEWPDSSVIALNPYGSGSSRRLNFDSVSMLVEQIGKYKPAWQVCLMSTPDTKLEVEKWCHELGEERVFTVGCAETIQDAIEIVRLSDAVISVDTAIVHIASGLNKPLLGIYNEDEGNFSEWSPRSSLAVVVFARKDSGGIQNVNNIESADFEQALKSYFGKMIG</sequence>
<evidence type="ECO:0000256" key="2">
    <source>
        <dbReference type="ARBA" id="ARBA00022679"/>
    </source>
</evidence>
<dbReference type="KEGG" id="ope:PU634_14835"/>
<organism evidence="3 4">
    <name type="scientific">Oceanimonas pelagia</name>
    <dbReference type="NCBI Taxonomy" id="3028314"/>
    <lineage>
        <taxon>Bacteria</taxon>
        <taxon>Pseudomonadati</taxon>
        <taxon>Pseudomonadota</taxon>
        <taxon>Gammaproteobacteria</taxon>
        <taxon>Aeromonadales</taxon>
        <taxon>Aeromonadaceae</taxon>
        <taxon>Oceanimonas</taxon>
    </lineage>
</organism>
<proteinExistence type="predicted"/>